<dbReference type="PANTHER" id="PTHR13817">
    <property type="entry name" value="TITIN"/>
    <property type="match status" value="1"/>
</dbReference>
<dbReference type="Pfam" id="PF22633">
    <property type="entry name" value="F5_F8_type_C_2"/>
    <property type="match status" value="1"/>
</dbReference>
<keyword evidence="4" id="KW-1185">Reference proteome</keyword>
<organism evidence="3 4">
    <name type="scientific">Rufibacter roseus</name>
    <dbReference type="NCBI Taxonomy" id="1567108"/>
    <lineage>
        <taxon>Bacteria</taxon>
        <taxon>Pseudomonadati</taxon>
        <taxon>Bacteroidota</taxon>
        <taxon>Cytophagia</taxon>
        <taxon>Cytophagales</taxon>
        <taxon>Hymenobacteraceae</taxon>
        <taxon>Rufibacter</taxon>
    </lineage>
</organism>
<dbReference type="CDD" id="cd00063">
    <property type="entry name" value="FN3"/>
    <property type="match status" value="3"/>
</dbReference>
<dbReference type="Pfam" id="PF00041">
    <property type="entry name" value="fn3"/>
    <property type="match status" value="1"/>
</dbReference>
<dbReference type="InterPro" id="IPR003961">
    <property type="entry name" value="FN3_dom"/>
</dbReference>
<keyword evidence="1" id="KW-0677">Repeat</keyword>
<evidence type="ECO:0000313" key="3">
    <source>
        <dbReference type="EMBL" id="MFC6997081.1"/>
    </source>
</evidence>
<accession>A0ABW2DJY7</accession>
<dbReference type="InterPro" id="IPR013783">
    <property type="entry name" value="Ig-like_fold"/>
</dbReference>
<dbReference type="PROSITE" id="PS50853">
    <property type="entry name" value="FN3"/>
    <property type="match status" value="3"/>
</dbReference>
<gene>
    <name evidence="3" type="ORF">ACFQHR_05555</name>
</gene>
<dbReference type="InterPro" id="IPR050964">
    <property type="entry name" value="Striated_Muscle_Regulatory"/>
</dbReference>
<dbReference type="Pfam" id="PF00754">
    <property type="entry name" value="F5_F8_type_C"/>
    <property type="match status" value="1"/>
</dbReference>
<dbReference type="SUPFAM" id="SSF49785">
    <property type="entry name" value="Galactose-binding domain-like"/>
    <property type="match status" value="3"/>
</dbReference>
<evidence type="ECO:0000256" key="1">
    <source>
        <dbReference type="ARBA" id="ARBA00022737"/>
    </source>
</evidence>
<dbReference type="InterPro" id="IPR000421">
    <property type="entry name" value="FA58C"/>
</dbReference>
<sequence>MLFISVLHKATAQDDLTANGGVLTVLQENDGGQTSREGSSKVIDNDASTKFLSHWPDAQWLQFQLTEPAAVGAYSLTSADDAPERDPKDWKLEGSNNGTTWVELDSRTEELFTERFQTKTYHISNTTPYAYYRFNISALNGAGTFQMAEWRLFEAVKNPDITARGGTLTVLQENDGGRGAGEGSPKVIDNNPGSKFLSHWPGSQWLRLQLNAPAIVGTYTLVSGNDAPERDPKNWTLEGSNNGNDWTVLDTRTGETFSQRIQAKSYAITNTTPYAYYRLNISALNGSGTFQLGEWRLFEGDAIVAPTALNALASAGDEVYLSWTDLSANETGFEVERSVDGTNFTPIATVAANTNIYFDRGLTQNTNYYYRVRTIGAEMNSSYSVMSSTRTLNYSGALVDLTDNGGKLTVSKENTNQLNENSTKLIDNSFQTKFLAGGIPSPVKLWVQYESSTSSDIVTKYTIVSGNDAPERDAKNWTFQGSVNGTDWTVLDTRVNQIFAGRNFERSFSFSNNRPFKYYKLDITANNGSGDAVQISELQIWGIPQNAPAVPGNLRLTNPTESTLTLNWNDVASETGYEIWRSTDGTAFTRLNAVAAGTTTFTDTNLGVLATYHYRVRAMSASGNSIFSPTVTGTTLYDERLPLPAENLVATSLSENQVKLDWTDRAENETGFQIERSTNGTSYALIQTVDADVATYTDEGLKLATRYYYRVRPINEYSQSSGISAPYSPVAEAITNGSNQAPAMAEIADQRSCNVVDAYTIPLEGLVSEPGQNLTLSVSTNRSALFSELSVSAVENGKATLTYKLVDGQPGEATVTVTVKDDGGTLNNGTDTFARTFKITSYELNMSISADRNGKVPRGETIQLTVESEPGYTYTWADGPGIVSGQNSNVLTVKPTQGYVYKVTGSTAEGCTREVEFTVLVEGGVGLEANNILTPNGDGKNDVWVIWNINTFPGNKIKVFDTAGRVVFEAENYANDWNGTYQGSSLAHGVYYYVIDLGSGIPPAKGALTIIRD</sequence>
<protein>
    <submittedName>
        <fullName evidence="3">Gliding motility-associated C-terminal domain-containing protein</fullName>
    </submittedName>
</protein>
<evidence type="ECO:0000259" key="2">
    <source>
        <dbReference type="PROSITE" id="PS50853"/>
    </source>
</evidence>
<dbReference type="EMBL" id="JBHSYQ010000003">
    <property type="protein sequence ID" value="MFC6997081.1"/>
    <property type="molecule type" value="Genomic_DNA"/>
</dbReference>
<feature type="domain" description="Fibronectin type-III" evidence="2">
    <location>
        <begin position="550"/>
        <end position="638"/>
    </location>
</feature>
<dbReference type="RefSeq" id="WP_066615146.1">
    <property type="nucleotide sequence ID" value="NZ_LRML01000001.1"/>
</dbReference>
<proteinExistence type="predicted"/>
<dbReference type="InterPro" id="IPR008979">
    <property type="entry name" value="Galactose-bd-like_sf"/>
</dbReference>
<dbReference type="Pfam" id="PF13585">
    <property type="entry name" value="CHU_C"/>
    <property type="match status" value="1"/>
</dbReference>
<dbReference type="Proteomes" id="UP001596405">
    <property type="component" value="Unassembled WGS sequence"/>
</dbReference>
<reference evidence="4" key="1">
    <citation type="journal article" date="2019" name="Int. J. Syst. Evol. Microbiol.">
        <title>The Global Catalogue of Microorganisms (GCM) 10K type strain sequencing project: providing services to taxonomists for standard genome sequencing and annotation.</title>
        <authorList>
            <consortium name="The Broad Institute Genomics Platform"/>
            <consortium name="The Broad Institute Genome Sequencing Center for Infectious Disease"/>
            <person name="Wu L."/>
            <person name="Ma J."/>
        </authorList>
    </citation>
    <scope>NUCLEOTIDE SEQUENCE [LARGE SCALE GENOMIC DNA]</scope>
    <source>
        <strain evidence="4">CGMCC 4.7393</strain>
    </source>
</reference>
<dbReference type="InterPro" id="IPR036116">
    <property type="entry name" value="FN3_sf"/>
</dbReference>
<dbReference type="NCBIfam" id="TIGR04131">
    <property type="entry name" value="Bac_Flav_CTERM"/>
    <property type="match status" value="1"/>
</dbReference>
<feature type="domain" description="Fibronectin type-III" evidence="2">
    <location>
        <begin position="305"/>
        <end position="394"/>
    </location>
</feature>
<name>A0ABW2DJY7_9BACT</name>
<dbReference type="InterPro" id="IPR026341">
    <property type="entry name" value="T9SS_type_B"/>
</dbReference>
<dbReference type="SMART" id="SM00060">
    <property type="entry name" value="FN3"/>
    <property type="match status" value="5"/>
</dbReference>
<evidence type="ECO:0000313" key="4">
    <source>
        <dbReference type="Proteomes" id="UP001596405"/>
    </source>
</evidence>
<dbReference type="Gene3D" id="2.60.40.10">
    <property type="entry name" value="Immunoglobulins"/>
    <property type="match status" value="3"/>
</dbReference>
<feature type="domain" description="Fibronectin type-III" evidence="2">
    <location>
        <begin position="644"/>
        <end position="738"/>
    </location>
</feature>
<dbReference type="PANTHER" id="PTHR13817:SF166">
    <property type="entry name" value="NEURONAL IGCAM-RELATED"/>
    <property type="match status" value="1"/>
</dbReference>
<dbReference type="Gene3D" id="2.60.120.260">
    <property type="entry name" value="Galactose-binding domain-like"/>
    <property type="match status" value="3"/>
</dbReference>
<comment type="caution">
    <text evidence="3">The sequence shown here is derived from an EMBL/GenBank/DDBJ whole genome shotgun (WGS) entry which is preliminary data.</text>
</comment>
<dbReference type="SUPFAM" id="SSF49265">
    <property type="entry name" value="Fibronectin type III"/>
    <property type="match status" value="2"/>
</dbReference>